<dbReference type="EMBL" id="FOCG01000001">
    <property type="protein sequence ID" value="SEM66673.1"/>
    <property type="molecule type" value="Genomic_DNA"/>
</dbReference>
<dbReference type="Proteomes" id="UP000199158">
    <property type="component" value="Unassembled WGS sequence"/>
</dbReference>
<dbReference type="OrthoDB" id="1821579at2"/>
<dbReference type="RefSeq" id="WP_092752571.1">
    <property type="nucleotide sequence ID" value="NZ_FOCG01000001.1"/>
</dbReference>
<evidence type="ECO:0000313" key="4">
    <source>
        <dbReference type="EMBL" id="SEM66673.1"/>
    </source>
</evidence>
<keyword evidence="5" id="KW-1185">Reference proteome</keyword>
<evidence type="ECO:0000313" key="5">
    <source>
        <dbReference type="Proteomes" id="UP000199158"/>
    </source>
</evidence>
<evidence type="ECO:0000259" key="3">
    <source>
        <dbReference type="Pfam" id="PF16112"/>
    </source>
</evidence>
<organism evidence="4 5">
    <name type="scientific">Hydrogenoanaerobacterium saccharovorans</name>
    <dbReference type="NCBI Taxonomy" id="474960"/>
    <lineage>
        <taxon>Bacteria</taxon>
        <taxon>Bacillati</taxon>
        <taxon>Bacillota</taxon>
        <taxon>Clostridia</taxon>
        <taxon>Eubacteriales</taxon>
        <taxon>Oscillospiraceae</taxon>
        <taxon>Hydrogenoanaerobacterium</taxon>
    </lineage>
</organism>
<accession>A0A1H8A7X9</accession>
<keyword evidence="2" id="KW-1133">Transmembrane helix</keyword>
<keyword evidence="2" id="KW-0472">Membrane</keyword>
<feature type="region of interest" description="Disordered" evidence="1">
    <location>
        <begin position="195"/>
        <end position="218"/>
    </location>
</feature>
<feature type="transmembrane region" description="Helical" evidence="2">
    <location>
        <begin position="12"/>
        <end position="32"/>
    </location>
</feature>
<evidence type="ECO:0000256" key="1">
    <source>
        <dbReference type="SAM" id="MobiDB-lite"/>
    </source>
</evidence>
<dbReference type="Pfam" id="PF16112">
    <property type="entry name" value="DUF4830"/>
    <property type="match status" value="1"/>
</dbReference>
<gene>
    <name evidence="4" type="ORF">SAMN05216180_1171</name>
</gene>
<dbReference type="AlphaFoldDB" id="A0A1H8A7X9"/>
<sequence length="234" mass="26361">MFVKSYKISSRRLLGLGIMFMAVIVLLVYGIGLRISKKGEQVEMEASTKISKNALKGVAKTEKDRLEFISQFGWETEKEPEEIAEIVIPEKFDEVYDKYNKLQKSQNFNLEKFKGKRCKRYTYKITNYPECPDFARINILVLEGKVIGGDVCSTELDGFMHGFEANSATMENVKELPLPEGEETAVVEKTVGVAGENPDSSAQETIAASPDEPPLEDTTDLDLIEMMKILQEKE</sequence>
<keyword evidence="2" id="KW-0812">Transmembrane</keyword>
<reference evidence="4 5" key="1">
    <citation type="submission" date="2016-10" db="EMBL/GenBank/DDBJ databases">
        <authorList>
            <person name="de Groot N.N."/>
        </authorList>
    </citation>
    <scope>NUCLEOTIDE SEQUENCE [LARGE SCALE GENOMIC DNA]</scope>
    <source>
        <strain evidence="4 5">CGMCC 1.5070</strain>
    </source>
</reference>
<proteinExistence type="predicted"/>
<feature type="domain" description="DUF4830" evidence="3">
    <location>
        <begin position="68"/>
        <end position="150"/>
    </location>
</feature>
<evidence type="ECO:0000256" key="2">
    <source>
        <dbReference type="SAM" id="Phobius"/>
    </source>
</evidence>
<dbReference type="InterPro" id="IPR032257">
    <property type="entry name" value="DUF4830"/>
</dbReference>
<name>A0A1H8A7X9_9FIRM</name>
<dbReference type="STRING" id="474960.SAMN05216180_1171"/>
<protein>
    <recommendedName>
        <fullName evidence="3">DUF4830 domain-containing protein</fullName>
    </recommendedName>
</protein>